<sequence length="190" mass="20960">MKKTIFLVALITVIGCSTPQETTPIPAEPTTAELLEHGKLLVTVGGCRDCHSPKIFNETGMHFDESRAFSGHPEGSSLPEIDKRALSPGYWVLFSGDLTAAVGPWGMTFARNLTPHETGIKGWSKEVFIKAMRTGQHMGIEKGRPIMPPMPWENQKELSDQDLTAIFTYLQSLKPIDNYVPEPIPASELL</sequence>
<dbReference type="PROSITE" id="PS51257">
    <property type="entry name" value="PROKAR_LIPOPROTEIN"/>
    <property type="match status" value="1"/>
</dbReference>
<proteinExistence type="predicted"/>
<evidence type="ECO:0000256" key="2">
    <source>
        <dbReference type="ARBA" id="ARBA00022723"/>
    </source>
</evidence>
<evidence type="ECO:0000313" key="6">
    <source>
        <dbReference type="EMBL" id="MFH6985414.1"/>
    </source>
</evidence>
<keyword evidence="2 4" id="KW-0479">Metal-binding</keyword>
<keyword evidence="1 4" id="KW-0349">Heme</keyword>
<protein>
    <submittedName>
        <fullName evidence="6">C-type cytochrome</fullName>
    </submittedName>
</protein>
<organism evidence="6 7">
    <name type="scientific">Marinoscillum luteum</name>
    <dbReference type="NCBI Taxonomy" id="861051"/>
    <lineage>
        <taxon>Bacteria</taxon>
        <taxon>Pseudomonadati</taxon>
        <taxon>Bacteroidota</taxon>
        <taxon>Cytophagia</taxon>
        <taxon>Cytophagales</taxon>
        <taxon>Reichenbachiellaceae</taxon>
        <taxon>Marinoscillum</taxon>
    </lineage>
</organism>
<dbReference type="SUPFAM" id="SSF46626">
    <property type="entry name" value="Cytochrome c"/>
    <property type="match status" value="1"/>
</dbReference>
<dbReference type="PROSITE" id="PS51007">
    <property type="entry name" value="CYTC"/>
    <property type="match status" value="1"/>
</dbReference>
<evidence type="ECO:0000256" key="1">
    <source>
        <dbReference type="ARBA" id="ARBA00022617"/>
    </source>
</evidence>
<gene>
    <name evidence="6" type="ORF">ACHKAR_18320</name>
</gene>
<keyword evidence="3 4" id="KW-0408">Iron</keyword>
<dbReference type="RefSeq" id="WP_395418873.1">
    <property type="nucleotide sequence ID" value="NZ_JBIPKE010000020.1"/>
</dbReference>
<evidence type="ECO:0000259" key="5">
    <source>
        <dbReference type="PROSITE" id="PS51007"/>
    </source>
</evidence>
<evidence type="ECO:0000313" key="7">
    <source>
        <dbReference type="Proteomes" id="UP001610063"/>
    </source>
</evidence>
<evidence type="ECO:0000256" key="3">
    <source>
        <dbReference type="ARBA" id="ARBA00023004"/>
    </source>
</evidence>
<comment type="caution">
    <text evidence="6">The sequence shown here is derived from an EMBL/GenBank/DDBJ whole genome shotgun (WGS) entry which is preliminary data.</text>
</comment>
<dbReference type="PANTHER" id="PTHR35008:SF4">
    <property type="entry name" value="BLL4482 PROTEIN"/>
    <property type="match status" value="1"/>
</dbReference>
<dbReference type="PANTHER" id="PTHR35008">
    <property type="entry name" value="BLL4482 PROTEIN-RELATED"/>
    <property type="match status" value="1"/>
</dbReference>
<name>A0ABW7NGT0_9BACT</name>
<dbReference type="EMBL" id="JBIPKE010000020">
    <property type="protein sequence ID" value="MFH6985414.1"/>
    <property type="molecule type" value="Genomic_DNA"/>
</dbReference>
<evidence type="ECO:0000256" key="4">
    <source>
        <dbReference type="PROSITE-ProRule" id="PRU00433"/>
    </source>
</evidence>
<keyword evidence="7" id="KW-1185">Reference proteome</keyword>
<dbReference type="Proteomes" id="UP001610063">
    <property type="component" value="Unassembled WGS sequence"/>
</dbReference>
<dbReference type="InterPro" id="IPR051459">
    <property type="entry name" value="Cytochrome_c-type_DH"/>
</dbReference>
<accession>A0ABW7NGT0</accession>
<feature type="domain" description="Cytochrome c" evidence="5">
    <location>
        <begin position="33"/>
        <end position="174"/>
    </location>
</feature>
<dbReference type="Gene3D" id="1.10.760.10">
    <property type="entry name" value="Cytochrome c-like domain"/>
    <property type="match status" value="1"/>
</dbReference>
<dbReference type="InterPro" id="IPR036909">
    <property type="entry name" value="Cyt_c-like_dom_sf"/>
</dbReference>
<dbReference type="InterPro" id="IPR009056">
    <property type="entry name" value="Cyt_c-like_dom"/>
</dbReference>
<reference evidence="6 7" key="1">
    <citation type="journal article" date="2013" name="Int. J. Syst. Evol. Microbiol.">
        <title>Marinoscillum luteum sp. nov., isolated from marine sediment.</title>
        <authorList>
            <person name="Cha I.T."/>
            <person name="Park S.J."/>
            <person name="Kim S.J."/>
            <person name="Kim J.G."/>
            <person name="Jung M.Y."/>
            <person name="Shin K.S."/>
            <person name="Kwon K.K."/>
            <person name="Yang S.H."/>
            <person name="Seo Y.S."/>
            <person name="Rhee S.K."/>
        </authorList>
    </citation>
    <scope>NUCLEOTIDE SEQUENCE [LARGE SCALE GENOMIC DNA]</scope>
    <source>
        <strain evidence="6 7">KCTC 23939</strain>
    </source>
</reference>